<gene>
    <name evidence="8" type="ORF">CYNAS_LOCUS14736</name>
</gene>
<dbReference type="InterPro" id="IPR035595">
    <property type="entry name" value="UDP_glycos_trans_CS"/>
</dbReference>
<dbReference type="Proteomes" id="UP001176961">
    <property type="component" value="Unassembled WGS sequence"/>
</dbReference>
<keyword evidence="2 6" id="KW-0328">Glycosyltransferase</keyword>
<evidence type="ECO:0000256" key="5">
    <source>
        <dbReference type="ARBA" id="ARBA00047475"/>
    </source>
</evidence>
<dbReference type="Pfam" id="PF00201">
    <property type="entry name" value="UDPGT"/>
    <property type="match status" value="1"/>
</dbReference>
<organism evidence="8 9">
    <name type="scientific">Cylicocyclus nassatus</name>
    <name type="common">Nematode worm</name>
    <dbReference type="NCBI Taxonomy" id="53992"/>
    <lineage>
        <taxon>Eukaryota</taxon>
        <taxon>Metazoa</taxon>
        <taxon>Ecdysozoa</taxon>
        <taxon>Nematoda</taxon>
        <taxon>Chromadorea</taxon>
        <taxon>Rhabditida</taxon>
        <taxon>Rhabditina</taxon>
        <taxon>Rhabditomorpha</taxon>
        <taxon>Strongyloidea</taxon>
        <taxon>Strongylidae</taxon>
        <taxon>Cylicocyclus</taxon>
    </lineage>
</organism>
<keyword evidence="4" id="KW-0732">Signal</keyword>
<keyword evidence="7" id="KW-1133">Transmembrane helix</keyword>
<keyword evidence="7" id="KW-0812">Transmembrane</keyword>
<sequence>MLPYTLVSSAVFLSCVAAYKLVIFVPCVAKSQVVFNIRVADTLSKAGHDVTMIMLQVLDEDDIKIVKVPSKIQTYYLNGSSGVKMKDFEEEQQEFIYQDLPIWDYRFRKMMNRATSLFINSCKKILENKEFLEWLADQKFDLAFSYVMNACPIGVIHHAKIPTWIWLNSAALMEFVAYHMGVPLIPSYVPPMVMESTDTMNFLERTKSVIGYMLMIPIWKWIVTDKETALFRELIDPDFPDLLELAKQCPLVMVNSNELYDYPRPTLAKIVNIGGIGAQLKDAKPLAPEYQRIADAGKGFIVFSFGSITPSEKMPLAWKTAFIEAFERFHNYHFIWRYVGADLQGKLPSNVHTFKWLPQSDLLQHPNVKAFITHGGYNGMQEAISAGVPVIAIPLFGDQPKNARLAEHHGFAVRISKNNITAESVAEALTKILNDQSYTMVIKRISNMVKKKPVSVSHLLVSWTEFVAEFKTLENLVPAGNKLNFVQYHSIDVIATIIACTVSFMYILWRLLIFVVFKLIALVNAKKLKKE</sequence>
<keyword evidence="7" id="KW-0472">Membrane</keyword>
<protein>
    <recommendedName>
        <fullName evidence="7">UDP-glucuronosyltransferase</fullName>
        <ecNumber evidence="7">2.4.1.17</ecNumber>
    </recommendedName>
</protein>
<keyword evidence="9" id="KW-1185">Reference proteome</keyword>
<evidence type="ECO:0000256" key="3">
    <source>
        <dbReference type="ARBA" id="ARBA00022679"/>
    </source>
</evidence>
<dbReference type="AlphaFoldDB" id="A0AA36H368"/>
<feature type="transmembrane region" description="Helical" evidence="7">
    <location>
        <begin position="504"/>
        <end position="525"/>
    </location>
</feature>
<dbReference type="SUPFAM" id="SSF53756">
    <property type="entry name" value="UDP-Glycosyltransferase/glycogen phosphorylase"/>
    <property type="match status" value="1"/>
</dbReference>
<evidence type="ECO:0000256" key="1">
    <source>
        <dbReference type="ARBA" id="ARBA00009995"/>
    </source>
</evidence>
<evidence type="ECO:0000313" key="9">
    <source>
        <dbReference type="Proteomes" id="UP001176961"/>
    </source>
</evidence>
<dbReference type="PROSITE" id="PS00375">
    <property type="entry name" value="UDPGT"/>
    <property type="match status" value="1"/>
</dbReference>
<name>A0AA36H368_CYLNA</name>
<dbReference type="InterPro" id="IPR002213">
    <property type="entry name" value="UDP_glucos_trans"/>
</dbReference>
<dbReference type="EC" id="2.4.1.17" evidence="7"/>
<evidence type="ECO:0000256" key="4">
    <source>
        <dbReference type="ARBA" id="ARBA00022729"/>
    </source>
</evidence>
<evidence type="ECO:0000256" key="6">
    <source>
        <dbReference type="RuleBase" id="RU003718"/>
    </source>
</evidence>
<dbReference type="FunFam" id="3.40.50.2000:FF:000021">
    <property type="entry name" value="UDP-glucuronosyltransferase"/>
    <property type="match status" value="1"/>
</dbReference>
<accession>A0AA36H368</accession>
<dbReference type="GO" id="GO:0015020">
    <property type="term" value="F:glucuronosyltransferase activity"/>
    <property type="evidence" value="ECO:0007669"/>
    <property type="project" value="UniProtKB-EC"/>
</dbReference>
<reference evidence="8" key="1">
    <citation type="submission" date="2023-07" db="EMBL/GenBank/DDBJ databases">
        <authorList>
            <consortium name="CYATHOMIX"/>
        </authorList>
    </citation>
    <scope>NUCLEOTIDE SEQUENCE</scope>
    <source>
        <strain evidence="8">N/A</strain>
    </source>
</reference>
<keyword evidence="3 6" id="KW-0808">Transferase</keyword>
<evidence type="ECO:0000256" key="7">
    <source>
        <dbReference type="RuleBase" id="RU362059"/>
    </source>
</evidence>
<comment type="subcellular location">
    <subcellularLocation>
        <location evidence="7">Membrane</location>
        <topology evidence="7">Single-pass membrane protein</topology>
    </subcellularLocation>
</comment>
<dbReference type="CDD" id="cd03784">
    <property type="entry name" value="GT1_Gtf-like"/>
    <property type="match status" value="1"/>
</dbReference>
<evidence type="ECO:0000313" key="8">
    <source>
        <dbReference type="EMBL" id="CAJ0602753.1"/>
    </source>
</evidence>
<comment type="similarity">
    <text evidence="1 6">Belongs to the UDP-glycosyltransferase family.</text>
</comment>
<comment type="catalytic activity">
    <reaction evidence="5 7">
        <text>glucuronate acceptor + UDP-alpha-D-glucuronate = acceptor beta-D-glucuronoside + UDP + H(+)</text>
        <dbReference type="Rhea" id="RHEA:21032"/>
        <dbReference type="ChEBI" id="CHEBI:15378"/>
        <dbReference type="ChEBI" id="CHEBI:58052"/>
        <dbReference type="ChEBI" id="CHEBI:58223"/>
        <dbReference type="ChEBI" id="CHEBI:132367"/>
        <dbReference type="ChEBI" id="CHEBI:132368"/>
        <dbReference type="EC" id="2.4.1.17"/>
    </reaction>
</comment>
<dbReference type="GO" id="GO:0016020">
    <property type="term" value="C:membrane"/>
    <property type="evidence" value="ECO:0007669"/>
    <property type="project" value="UniProtKB-SubCell"/>
</dbReference>
<dbReference type="EMBL" id="CATQJL010000305">
    <property type="protein sequence ID" value="CAJ0602753.1"/>
    <property type="molecule type" value="Genomic_DNA"/>
</dbReference>
<evidence type="ECO:0000256" key="2">
    <source>
        <dbReference type="ARBA" id="ARBA00022676"/>
    </source>
</evidence>
<dbReference type="InterPro" id="IPR050271">
    <property type="entry name" value="UDP-glycosyltransferase"/>
</dbReference>
<dbReference type="Gene3D" id="3.40.50.2000">
    <property type="entry name" value="Glycogen Phosphorylase B"/>
    <property type="match status" value="1"/>
</dbReference>
<dbReference type="PANTHER" id="PTHR48043">
    <property type="entry name" value="EG:EG0003.4 PROTEIN-RELATED"/>
    <property type="match status" value="1"/>
</dbReference>
<dbReference type="PANTHER" id="PTHR48043:SF145">
    <property type="entry name" value="FI06409P-RELATED"/>
    <property type="match status" value="1"/>
</dbReference>
<comment type="caution">
    <text evidence="8">The sequence shown here is derived from an EMBL/GenBank/DDBJ whole genome shotgun (WGS) entry which is preliminary data.</text>
</comment>
<proteinExistence type="inferred from homology"/>